<dbReference type="Pfam" id="PF03409">
    <property type="entry name" value="Glycoprotein"/>
    <property type="match status" value="1"/>
</dbReference>
<evidence type="ECO:0000256" key="1">
    <source>
        <dbReference type="SAM" id="SignalP"/>
    </source>
</evidence>
<reference evidence="2" key="2">
    <citation type="submission" date="2022-06" db="UniProtKB">
        <authorList>
            <consortium name="EnsemblMetazoa"/>
        </authorList>
    </citation>
    <scope>IDENTIFICATION</scope>
    <source>
        <strain evidence="2">DF5081</strain>
    </source>
</reference>
<name>A0A8R1E267_CAEJA</name>
<dbReference type="OMA" id="FMYITTE"/>
<feature type="signal peptide" evidence="1">
    <location>
        <begin position="1"/>
        <end position="18"/>
    </location>
</feature>
<keyword evidence="1" id="KW-0732">Signal</keyword>
<reference evidence="3" key="1">
    <citation type="submission" date="2010-08" db="EMBL/GenBank/DDBJ databases">
        <authorList>
            <consortium name="Caenorhabditis japonica Sequencing Consortium"/>
            <person name="Wilson R.K."/>
        </authorList>
    </citation>
    <scope>NUCLEOTIDE SEQUENCE [LARGE SCALE GENOMIC DNA]</scope>
    <source>
        <strain evidence="3">DF5081</strain>
    </source>
</reference>
<evidence type="ECO:0008006" key="4">
    <source>
        <dbReference type="Google" id="ProtNLM"/>
    </source>
</evidence>
<dbReference type="GO" id="GO:0045121">
    <property type="term" value="C:membrane raft"/>
    <property type="evidence" value="ECO:0007669"/>
    <property type="project" value="TreeGrafter"/>
</dbReference>
<dbReference type="EnsemblMetazoa" id="CJA18767.1">
    <property type="protein sequence ID" value="CJA18767.1"/>
    <property type="gene ID" value="WBGene00137972"/>
</dbReference>
<feature type="chain" id="PRO_5035817795" description="CUB-like domain-containing protein" evidence="1">
    <location>
        <begin position="19"/>
        <end position="397"/>
    </location>
</feature>
<accession>A0A8R1E267</accession>
<dbReference type="InterPro" id="IPR005071">
    <property type="entry name" value="Glycoprotein"/>
</dbReference>
<evidence type="ECO:0000313" key="3">
    <source>
        <dbReference type="Proteomes" id="UP000005237"/>
    </source>
</evidence>
<dbReference type="GO" id="GO:0045087">
    <property type="term" value="P:innate immune response"/>
    <property type="evidence" value="ECO:0007669"/>
    <property type="project" value="TreeGrafter"/>
</dbReference>
<dbReference type="AlphaFoldDB" id="A0A8R1E267"/>
<organism evidence="2 3">
    <name type="scientific">Caenorhabditis japonica</name>
    <dbReference type="NCBI Taxonomy" id="281687"/>
    <lineage>
        <taxon>Eukaryota</taxon>
        <taxon>Metazoa</taxon>
        <taxon>Ecdysozoa</taxon>
        <taxon>Nematoda</taxon>
        <taxon>Chromadorea</taxon>
        <taxon>Rhabditida</taxon>
        <taxon>Rhabditina</taxon>
        <taxon>Rhabditomorpha</taxon>
        <taxon>Rhabditoidea</taxon>
        <taxon>Rhabditidae</taxon>
        <taxon>Peloderinae</taxon>
        <taxon>Caenorhabditis</taxon>
    </lineage>
</organism>
<dbReference type="PANTHER" id="PTHR21733">
    <property type="entry name" value="CUB_2 DOMAIN-CONTAINING PROTEIN-RELATED-RELATED"/>
    <property type="match status" value="1"/>
</dbReference>
<keyword evidence="3" id="KW-1185">Reference proteome</keyword>
<sequence>MTLQFYGLFLTLCTLCSAQQIKYFNTFKGGNVRNKIDATPPYSLYVSAQSDDNDVLKKVLITTEDNQYASLYVLKMKKLMQGSGLLQPFVINSTAYLSTDLSDLNTLHGFMYITTEKQLYDKSFLVIDVDQSQKISINRNFQPDSTIVFLNTVRSTTPIQSSMFSGWLQSSDSSVSIYRGYPSDDKELIDTQIFSNPVRTDLFKTQFIPNVEKFSLTLGIFYLKIHNDVSFLIEPSYFELDGMSTSAYSTTGFYMKAINQIEKNITITCLRDTSYNGTTCGNWIGLLPESTGNVAFQEVDSTQTFTCTITPNDQIFPCKVGTIGQKIFISSIGANGGEYFVQYYIYQDQRVYELDSTTASSLPTVPVTTRGIRTTTKKFSAVTDFFVTVFMVVFLLL</sequence>
<evidence type="ECO:0000313" key="2">
    <source>
        <dbReference type="EnsemblMetazoa" id="CJA18767.1"/>
    </source>
</evidence>
<dbReference type="Proteomes" id="UP000005237">
    <property type="component" value="Unassembled WGS sequence"/>
</dbReference>
<protein>
    <recommendedName>
        <fullName evidence="4">CUB-like domain-containing protein</fullName>
    </recommendedName>
</protein>
<dbReference type="PANTHER" id="PTHR21733:SF9">
    <property type="entry name" value="IGGFC_BINDING DOMAIN-CONTAINING PROTEIN"/>
    <property type="match status" value="1"/>
</dbReference>
<proteinExistence type="predicted"/>